<dbReference type="GO" id="GO:0016020">
    <property type="term" value="C:membrane"/>
    <property type="evidence" value="ECO:0007669"/>
    <property type="project" value="UniProtKB-SubCell"/>
</dbReference>
<dbReference type="Gene3D" id="1.20.1280.290">
    <property type="match status" value="1"/>
</dbReference>
<evidence type="ECO:0000256" key="4">
    <source>
        <dbReference type="ARBA" id="ARBA00023136"/>
    </source>
</evidence>
<feature type="region of interest" description="Disordered" evidence="5">
    <location>
        <begin position="266"/>
        <end position="295"/>
    </location>
</feature>
<dbReference type="Proteomes" id="UP000827284">
    <property type="component" value="Unassembled WGS sequence"/>
</dbReference>
<keyword evidence="8" id="KW-1185">Reference proteome</keyword>
<feature type="transmembrane region" description="Helical" evidence="6">
    <location>
        <begin position="211"/>
        <end position="234"/>
    </location>
</feature>
<gene>
    <name evidence="7" type="ORF">EMPS_01289</name>
</gene>
<dbReference type="InterPro" id="IPR051415">
    <property type="entry name" value="LAAT-1"/>
</dbReference>
<dbReference type="OrthoDB" id="19344at2759"/>
<proteinExistence type="predicted"/>
<name>A0A9P3H2K2_9FUNG</name>
<keyword evidence="4 6" id="KW-0472">Membrane</keyword>
<comment type="subcellular location">
    <subcellularLocation>
        <location evidence="1">Membrane</location>
        <topology evidence="1">Multi-pass membrane protein</topology>
    </subcellularLocation>
</comment>
<evidence type="ECO:0000256" key="1">
    <source>
        <dbReference type="ARBA" id="ARBA00004141"/>
    </source>
</evidence>
<comment type="caution">
    <text evidence="7">The sequence shown here is derived from an EMBL/GenBank/DDBJ whole genome shotgun (WGS) entry which is preliminary data.</text>
</comment>
<reference evidence="7" key="1">
    <citation type="submission" date="2021-11" db="EMBL/GenBank/DDBJ databases">
        <authorList>
            <person name="Herlambang A."/>
            <person name="Guo Y."/>
            <person name="Takashima Y."/>
            <person name="Nishizawa T."/>
        </authorList>
    </citation>
    <scope>NUCLEOTIDE SEQUENCE</scope>
    <source>
        <strain evidence="7">E1425</strain>
    </source>
</reference>
<feature type="compositionally biased region" description="Low complexity" evidence="5">
    <location>
        <begin position="277"/>
        <end position="295"/>
    </location>
</feature>
<dbReference type="AlphaFoldDB" id="A0A9P3H2K2"/>
<keyword evidence="2 6" id="KW-0812">Transmembrane</keyword>
<reference evidence="7" key="2">
    <citation type="journal article" date="2022" name="Microbiol. Resour. Announc.">
        <title>Whole-Genome Sequence of Entomortierella parvispora E1425, a Mucoromycotan Fungus Associated with Burkholderiaceae-Related Endosymbiotic Bacteria.</title>
        <authorList>
            <person name="Herlambang A."/>
            <person name="Guo Y."/>
            <person name="Takashima Y."/>
            <person name="Narisawa K."/>
            <person name="Ohta H."/>
            <person name="Nishizawa T."/>
        </authorList>
    </citation>
    <scope>NUCLEOTIDE SEQUENCE</scope>
    <source>
        <strain evidence="7">E1425</strain>
    </source>
</reference>
<feature type="transmembrane region" description="Helical" evidence="6">
    <location>
        <begin position="21"/>
        <end position="45"/>
    </location>
</feature>
<feature type="transmembrane region" description="Helical" evidence="6">
    <location>
        <begin position="181"/>
        <end position="205"/>
    </location>
</feature>
<organism evidence="7 8">
    <name type="scientific">Entomortierella parvispora</name>
    <dbReference type="NCBI Taxonomy" id="205924"/>
    <lineage>
        <taxon>Eukaryota</taxon>
        <taxon>Fungi</taxon>
        <taxon>Fungi incertae sedis</taxon>
        <taxon>Mucoromycota</taxon>
        <taxon>Mortierellomycotina</taxon>
        <taxon>Mortierellomycetes</taxon>
        <taxon>Mortierellales</taxon>
        <taxon>Mortierellaceae</taxon>
        <taxon>Entomortierella</taxon>
    </lineage>
</organism>
<feature type="transmembrane region" description="Helical" evidence="6">
    <location>
        <begin position="115"/>
        <end position="139"/>
    </location>
</feature>
<feature type="transmembrane region" description="Helical" evidence="6">
    <location>
        <begin position="151"/>
        <end position="169"/>
    </location>
</feature>
<evidence type="ECO:0008006" key="9">
    <source>
        <dbReference type="Google" id="ProtNLM"/>
    </source>
</evidence>
<evidence type="ECO:0000256" key="2">
    <source>
        <dbReference type="ARBA" id="ARBA00022692"/>
    </source>
</evidence>
<keyword evidence="3 6" id="KW-1133">Transmembrane helix</keyword>
<dbReference type="PANTHER" id="PTHR16201:SF11">
    <property type="entry name" value="PQ-LOOP REPEAT-CONTAINING PROTEIN"/>
    <property type="match status" value="1"/>
</dbReference>
<sequence>MVVSYLPQHLRIIINRTSEGISPWFLLLGCISASSTFLNIVILQWRVIMCCKVLNLGPCLESTLGIAQLGVQFVMFGLVFVLYLIYFPAYKKAPQLQIHSRRFKFLPAPSEEWKVSVLIAHVVAAHLIICVLVTIYMLVWVGGPEHPLTSAWASFLGITSVLLATIQYVPQIMRTFRRKSVGALSIPMMMMQTPGAALLTLSLALRPGANWTTWIVYAVTGCLQGTLLIMCIYYHYRAKTYGYSEFESAETEPLLAEAAAGHGALNKGRSHNPQGLPGSTSTSTTASGSTPTTIA</sequence>
<evidence type="ECO:0000256" key="6">
    <source>
        <dbReference type="SAM" id="Phobius"/>
    </source>
</evidence>
<protein>
    <recommendedName>
        <fullName evidence="9">PQ loop repeat protein</fullName>
    </recommendedName>
</protein>
<accession>A0A9P3H2K2</accession>
<dbReference type="SMART" id="SM00679">
    <property type="entry name" value="CTNS"/>
    <property type="match status" value="2"/>
</dbReference>
<evidence type="ECO:0000313" key="8">
    <source>
        <dbReference type="Proteomes" id="UP000827284"/>
    </source>
</evidence>
<dbReference type="EMBL" id="BQFW01000002">
    <property type="protein sequence ID" value="GJJ68943.1"/>
    <property type="molecule type" value="Genomic_DNA"/>
</dbReference>
<evidence type="ECO:0000313" key="7">
    <source>
        <dbReference type="EMBL" id="GJJ68943.1"/>
    </source>
</evidence>
<feature type="transmembrane region" description="Helical" evidence="6">
    <location>
        <begin position="65"/>
        <end position="86"/>
    </location>
</feature>
<dbReference type="InterPro" id="IPR006603">
    <property type="entry name" value="PQ-loop_rpt"/>
</dbReference>
<dbReference type="Pfam" id="PF04193">
    <property type="entry name" value="PQ-loop"/>
    <property type="match status" value="2"/>
</dbReference>
<evidence type="ECO:0000256" key="3">
    <source>
        <dbReference type="ARBA" id="ARBA00022989"/>
    </source>
</evidence>
<dbReference type="PANTHER" id="PTHR16201">
    <property type="entry name" value="SEVEN TRANSMEMBRANE PROTEIN 1-RELATED"/>
    <property type="match status" value="1"/>
</dbReference>
<evidence type="ECO:0000256" key="5">
    <source>
        <dbReference type="SAM" id="MobiDB-lite"/>
    </source>
</evidence>